<accession>A0A8X6Q7E7</accession>
<dbReference type="OrthoDB" id="6432617at2759"/>
<evidence type="ECO:0000313" key="1">
    <source>
        <dbReference type="EMBL" id="GFU10586.1"/>
    </source>
</evidence>
<comment type="caution">
    <text evidence="1">The sequence shown here is derived from an EMBL/GenBank/DDBJ whole genome shotgun (WGS) entry which is preliminary data.</text>
</comment>
<protein>
    <submittedName>
        <fullName evidence="1">Uncharacterized protein</fullName>
    </submittedName>
</protein>
<evidence type="ECO:0000313" key="2">
    <source>
        <dbReference type="Proteomes" id="UP000887013"/>
    </source>
</evidence>
<sequence length="107" mass="12089">MAAKGLVRRSGCLHFVFQFRLRNDNCACTLEDAHADGSPKESIFAGERVTCLLVGHHCHNSVIEIATEHASPDRPPLLFRILRIESQLMPQSRIGTFRVEDECDKDR</sequence>
<gene>
    <name evidence="1" type="ORF">NPIL_383321</name>
</gene>
<keyword evidence="2" id="KW-1185">Reference proteome</keyword>
<dbReference type="AlphaFoldDB" id="A0A8X6Q7E7"/>
<dbReference type="Proteomes" id="UP000887013">
    <property type="component" value="Unassembled WGS sequence"/>
</dbReference>
<organism evidence="1 2">
    <name type="scientific">Nephila pilipes</name>
    <name type="common">Giant wood spider</name>
    <name type="synonym">Nephila maculata</name>
    <dbReference type="NCBI Taxonomy" id="299642"/>
    <lineage>
        <taxon>Eukaryota</taxon>
        <taxon>Metazoa</taxon>
        <taxon>Ecdysozoa</taxon>
        <taxon>Arthropoda</taxon>
        <taxon>Chelicerata</taxon>
        <taxon>Arachnida</taxon>
        <taxon>Araneae</taxon>
        <taxon>Araneomorphae</taxon>
        <taxon>Entelegynae</taxon>
        <taxon>Araneoidea</taxon>
        <taxon>Nephilidae</taxon>
        <taxon>Nephila</taxon>
    </lineage>
</organism>
<proteinExistence type="predicted"/>
<name>A0A8X6Q7E7_NEPPI</name>
<reference evidence="1" key="1">
    <citation type="submission" date="2020-08" db="EMBL/GenBank/DDBJ databases">
        <title>Multicomponent nature underlies the extraordinary mechanical properties of spider dragline silk.</title>
        <authorList>
            <person name="Kono N."/>
            <person name="Nakamura H."/>
            <person name="Mori M."/>
            <person name="Yoshida Y."/>
            <person name="Ohtoshi R."/>
            <person name="Malay A.D."/>
            <person name="Moran D.A.P."/>
            <person name="Tomita M."/>
            <person name="Numata K."/>
            <person name="Arakawa K."/>
        </authorList>
    </citation>
    <scope>NUCLEOTIDE SEQUENCE</scope>
</reference>
<dbReference type="EMBL" id="BMAW01029115">
    <property type="protein sequence ID" value="GFU10586.1"/>
    <property type="molecule type" value="Genomic_DNA"/>
</dbReference>